<feature type="transmembrane region" description="Helical" evidence="1">
    <location>
        <begin position="147"/>
        <end position="164"/>
    </location>
</feature>
<protein>
    <recommendedName>
        <fullName evidence="4">DoxX-like protein</fullName>
    </recommendedName>
</protein>
<name>A0A3D9D1S1_9FLAO</name>
<evidence type="ECO:0000313" key="3">
    <source>
        <dbReference type="Proteomes" id="UP000256326"/>
    </source>
</evidence>
<dbReference type="AlphaFoldDB" id="A0A3D9D1S1"/>
<dbReference type="EMBL" id="QNUG01000007">
    <property type="protein sequence ID" value="REC71877.1"/>
    <property type="molecule type" value="Genomic_DNA"/>
</dbReference>
<gene>
    <name evidence="2" type="ORF">DRF58_04380</name>
</gene>
<keyword evidence="1" id="KW-0472">Membrane</keyword>
<feature type="transmembrane region" description="Helical" evidence="1">
    <location>
        <begin position="107"/>
        <end position="126"/>
    </location>
</feature>
<feature type="transmembrane region" description="Helical" evidence="1">
    <location>
        <begin position="85"/>
        <end position="101"/>
    </location>
</feature>
<evidence type="ECO:0000256" key="1">
    <source>
        <dbReference type="SAM" id="Phobius"/>
    </source>
</evidence>
<dbReference type="RefSeq" id="WP_116033323.1">
    <property type="nucleotide sequence ID" value="NZ_JBHLVV010000029.1"/>
</dbReference>
<organism evidence="2 3">
    <name type="scientific">Epilithonimonas hispanica</name>
    <dbReference type="NCBI Taxonomy" id="358687"/>
    <lineage>
        <taxon>Bacteria</taxon>
        <taxon>Pseudomonadati</taxon>
        <taxon>Bacteroidota</taxon>
        <taxon>Flavobacteriia</taxon>
        <taxon>Flavobacteriales</taxon>
        <taxon>Weeksellaceae</taxon>
        <taxon>Chryseobacterium group</taxon>
        <taxon>Epilithonimonas</taxon>
    </lineage>
</organism>
<feature type="transmembrane region" description="Helical" evidence="1">
    <location>
        <begin position="12"/>
        <end position="30"/>
    </location>
</feature>
<comment type="caution">
    <text evidence="2">The sequence shown here is derived from an EMBL/GenBank/DDBJ whole genome shotgun (WGS) entry which is preliminary data.</text>
</comment>
<dbReference type="OrthoDB" id="654744at2"/>
<keyword evidence="1" id="KW-0812">Transmembrane</keyword>
<sequence>MKISRENLSYLFYWVIIFIVAGSMIVYGLAKPLQFQRFDGADNPNLSEGHKLMWTFYSYSLAYPIIIGVFEVLGGICLLMNRTRIFGCILLTIILSNIIIQNYVYDIIALNSAIYYQVLILIIMVFDYKKVKVIISNLFKSEKNNRNIVLIILAFLIAILFKFFETKIL</sequence>
<keyword evidence="3" id="KW-1185">Reference proteome</keyword>
<accession>A0A3D9D1S1</accession>
<evidence type="ECO:0000313" key="2">
    <source>
        <dbReference type="EMBL" id="REC71877.1"/>
    </source>
</evidence>
<dbReference type="Proteomes" id="UP000256326">
    <property type="component" value="Unassembled WGS sequence"/>
</dbReference>
<keyword evidence="1" id="KW-1133">Transmembrane helix</keyword>
<evidence type="ECO:0008006" key="4">
    <source>
        <dbReference type="Google" id="ProtNLM"/>
    </source>
</evidence>
<reference evidence="2 3" key="1">
    <citation type="journal article" date="2006" name="Int. J. Syst. Evol. Microbiol.">
        <title>Chryseobacterium hispanicum sp. nov., isolated from the drinking water distribution system of Sevilla, Spain.</title>
        <authorList>
            <person name="Gallego V."/>
            <person name="Garcia M.T."/>
            <person name="Ventosa A."/>
        </authorList>
    </citation>
    <scope>NUCLEOTIDE SEQUENCE [LARGE SCALE GENOMIC DNA]</scope>
    <source>
        <strain evidence="2 3">KCTC 22104</strain>
    </source>
</reference>
<proteinExistence type="predicted"/>
<feature type="transmembrane region" description="Helical" evidence="1">
    <location>
        <begin position="56"/>
        <end position="78"/>
    </location>
</feature>